<dbReference type="InterPro" id="IPR013103">
    <property type="entry name" value="RVT_2"/>
</dbReference>
<dbReference type="HOGENOM" id="CLU_001650_21_0_1"/>
<dbReference type="OrthoDB" id="3344688at2759"/>
<dbReference type="PANTHER" id="PTHR11439:SF463">
    <property type="entry name" value="REVERSE TRANSCRIPTASE TY1_COPIA-TYPE DOMAIN-CONTAINING PROTEIN"/>
    <property type="match status" value="1"/>
</dbReference>
<proteinExistence type="predicted"/>
<sequence>MAYLNSMLKHMIYMKPPEGAKVPEGKAYRVIKGLLDCAPCIYTRGKDDDFAIVIIYVNDTLIITPKLETAKCIKEEIGRRWKMEEGGDVSHFLGIKISRNREARTMSLEQTSYVKQLLNEHLDKCWRNKLLWLSNGTCPDISQAVRVLAWYMTQPLKEHYNTAQKVLQYLDHTQDIHLQYGSDKQQDFLMAHSNTNWASDATAQRRSSSGSAVFIHGNLVAWKSALQCCTALSAVEAEFVAATEATREVLFFKHLFRSFGIDIGTPTIFSDNTGTIQMSKDPAQHWKLKHIDTKYHFIRNNIQDGKIKIKYINTTENLADIFTKPVGKEVLQCT</sequence>
<comment type="caution">
    <text evidence="2">The sequence shown here is derived from an EMBL/GenBank/DDBJ whole genome shotgun (WGS) entry which is preliminary data.</text>
</comment>
<dbReference type="STRING" id="1128400.I2FUT6"/>
<feature type="domain" description="Reverse transcriptase Ty1/copia-type" evidence="1">
    <location>
        <begin position="40"/>
        <end position="120"/>
    </location>
</feature>
<gene>
    <name evidence="2" type="ORF">UHOR_06224</name>
</gene>
<evidence type="ECO:0000259" key="1">
    <source>
        <dbReference type="Pfam" id="PF07727"/>
    </source>
</evidence>
<dbReference type="CDD" id="cd09272">
    <property type="entry name" value="RNase_HI_RT_Ty1"/>
    <property type="match status" value="1"/>
</dbReference>
<protein>
    <recommendedName>
        <fullName evidence="1">Reverse transcriptase Ty1/copia-type domain-containing protein</fullName>
    </recommendedName>
</protein>
<accession>I2FUT6</accession>
<name>I2FUT6_USTHO</name>
<dbReference type="Pfam" id="PF07727">
    <property type="entry name" value="RVT_2"/>
    <property type="match status" value="1"/>
</dbReference>
<evidence type="ECO:0000313" key="3">
    <source>
        <dbReference type="Proteomes" id="UP000006174"/>
    </source>
</evidence>
<dbReference type="PANTHER" id="PTHR11439">
    <property type="entry name" value="GAG-POL-RELATED RETROTRANSPOSON"/>
    <property type="match status" value="1"/>
</dbReference>
<dbReference type="EMBL" id="CAGI01000157">
    <property type="protein sequence ID" value="CCF50679.1"/>
    <property type="molecule type" value="Genomic_DNA"/>
</dbReference>
<dbReference type="AlphaFoldDB" id="I2FUT6"/>
<evidence type="ECO:0000313" key="2">
    <source>
        <dbReference type="EMBL" id="CCF50679.1"/>
    </source>
</evidence>
<dbReference type="eggNOG" id="KOG0017">
    <property type="taxonomic scope" value="Eukaryota"/>
</dbReference>
<keyword evidence="3" id="KW-1185">Reference proteome</keyword>
<dbReference type="Proteomes" id="UP000006174">
    <property type="component" value="Unassembled WGS sequence"/>
</dbReference>
<reference evidence="2 3" key="1">
    <citation type="journal article" date="2012" name="Plant Cell">
        <title>Genome comparison of barley and maize smut fungi reveals targeted loss of RNA silencing components and species-specific presence of transposable elements.</title>
        <authorList>
            <person name="Laurie J.D."/>
            <person name="Ali S."/>
            <person name="Linning R."/>
            <person name="Mannhaupt G."/>
            <person name="Wong P."/>
            <person name="Gueldener U."/>
            <person name="Muensterkoetter M."/>
            <person name="Moore R."/>
            <person name="Kahmann R."/>
            <person name="Bakkeren G."/>
            <person name="Schirawski J."/>
        </authorList>
    </citation>
    <scope>NUCLEOTIDE SEQUENCE [LARGE SCALE GENOMIC DNA]</scope>
    <source>
        <strain evidence="3">Uh4875-4</strain>
    </source>
</reference>
<organism evidence="2 3">
    <name type="scientific">Ustilago hordei</name>
    <name type="common">Barley covered smut fungus</name>
    <dbReference type="NCBI Taxonomy" id="120017"/>
    <lineage>
        <taxon>Eukaryota</taxon>
        <taxon>Fungi</taxon>
        <taxon>Dikarya</taxon>
        <taxon>Basidiomycota</taxon>
        <taxon>Ustilaginomycotina</taxon>
        <taxon>Ustilaginomycetes</taxon>
        <taxon>Ustilaginales</taxon>
        <taxon>Ustilaginaceae</taxon>
        <taxon>Ustilago</taxon>
    </lineage>
</organism>